<feature type="transmembrane region" description="Helical" evidence="1">
    <location>
        <begin position="286"/>
        <end position="306"/>
    </location>
</feature>
<dbReference type="InParanoid" id="I1RW31"/>
<dbReference type="OrthoDB" id="5099872at2759"/>
<dbReference type="EnsemblFungi" id="CEF76841">
    <property type="protein sequence ID" value="CEF76841"/>
    <property type="gene ID" value="FGRRES_08484"/>
</dbReference>
<keyword evidence="1" id="KW-1133">Transmembrane helix</keyword>
<dbReference type="HOGENOM" id="CLU_763017_0_0_1"/>
<reference evidence="3 4" key="2">
    <citation type="journal article" date="2010" name="Nature">
        <title>Comparative genomics reveals mobile pathogenicity chromosomes in Fusarium.</title>
        <authorList>
            <person name="Ma L.J."/>
            <person name="van der Does H.C."/>
            <person name="Borkovich K.A."/>
            <person name="Coleman J.J."/>
            <person name="Daboussi M.J."/>
            <person name="Di Pietro A."/>
            <person name="Dufresne M."/>
            <person name="Freitag M."/>
            <person name="Grabherr M."/>
            <person name="Henrissat B."/>
            <person name="Houterman P.M."/>
            <person name="Kang S."/>
            <person name="Shim W.B."/>
            <person name="Woloshuk C."/>
            <person name="Xie X."/>
            <person name="Xu J.R."/>
            <person name="Antoniw J."/>
            <person name="Baker S.E."/>
            <person name="Bluhm B.H."/>
            <person name="Breakspear A."/>
            <person name="Brown D.W."/>
            <person name="Butchko R.A."/>
            <person name="Chapman S."/>
            <person name="Coulson R."/>
            <person name="Coutinho P.M."/>
            <person name="Danchin E.G."/>
            <person name="Diener A."/>
            <person name="Gale L.R."/>
            <person name="Gardiner D.M."/>
            <person name="Goff S."/>
            <person name="Hammond-Kosack K.E."/>
            <person name="Hilburn K."/>
            <person name="Hua-Van A."/>
            <person name="Jonkers W."/>
            <person name="Kazan K."/>
            <person name="Kodira C.D."/>
            <person name="Koehrsen M."/>
            <person name="Kumar L."/>
            <person name="Lee Y.H."/>
            <person name="Li L."/>
            <person name="Manners J.M."/>
            <person name="Miranda-Saavedra D."/>
            <person name="Mukherjee M."/>
            <person name="Park G."/>
            <person name="Park J."/>
            <person name="Park S.Y."/>
            <person name="Proctor R.H."/>
            <person name="Regev A."/>
            <person name="Ruiz-Roldan M.C."/>
            <person name="Sain D."/>
            <person name="Sakthikumar S."/>
            <person name="Sykes S."/>
            <person name="Schwartz D.C."/>
            <person name="Turgeon B.G."/>
            <person name="Wapinski I."/>
            <person name="Yoder O."/>
            <person name="Young S."/>
            <person name="Zeng Q."/>
            <person name="Zhou S."/>
            <person name="Galagan J."/>
            <person name="Cuomo C.A."/>
            <person name="Kistler H.C."/>
            <person name="Rep M."/>
        </authorList>
    </citation>
    <scope>GENOME REANNOTATION</scope>
    <source>
        <strain evidence="4">ATCC MYA-4620 / CBS 123657 / FGSC 9075 / NRRL 31084 / PH-1</strain>
        <strain evidence="3">PH-1 / ATCC MYA-4620 / FGSC 9075 / NRRL 31084</strain>
    </source>
</reference>
<dbReference type="KEGG" id="fgr:FGSG_08484"/>
<feature type="transmembrane region" description="Helical" evidence="1">
    <location>
        <begin position="104"/>
        <end position="127"/>
    </location>
</feature>
<reference key="3">
    <citation type="submission" date="2014-02" db="EMBL/GenBank/DDBJ databases">
        <title>A revised Fusarium graminearum genomic reference sequence using whole shotgun re-sequencing.</title>
        <authorList>
            <person name="King R."/>
            <person name="Urban M."/>
            <person name="Hassani-Pak K."/>
            <person name="Hammond-Kosack K."/>
        </authorList>
    </citation>
    <scope>NUCLEOTIDE SEQUENCE</scope>
    <source>
        <strain>PH-1</strain>
    </source>
</reference>
<dbReference type="RefSeq" id="XP_011320280.1">
    <property type="nucleotide sequence ID" value="XM_011321978.1"/>
</dbReference>
<proteinExistence type="predicted"/>
<keyword evidence="1" id="KW-0812">Transmembrane</keyword>
<dbReference type="EMBL" id="HG970333">
    <property type="protein sequence ID" value="CEF76841.1"/>
    <property type="molecule type" value="Genomic_DNA"/>
</dbReference>
<organism evidence="3">
    <name type="scientific">Gibberella zeae (strain ATCC MYA-4620 / CBS 123657 / FGSC 9075 / NRRL 31084 / PH-1)</name>
    <name type="common">Wheat head blight fungus</name>
    <name type="synonym">Fusarium graminearum</name>
    <dbReference type="NCBI Taxonomy" id="229533"/>
    <lineage>
        <taxon>Eukaryota</taxon>
        <taxon>Fungi</taxon>
        <taxon>Dikarya</taxon>
        <taxon>Ascomycota</taxon>
        <taxon>Pezizomycotina</taxon>
        <taxon>Sordariomycetes</taxon>
        <taxon>Hypocreomycetidae</taxon>
        <taxon>Hypocreales</taxon>
        <taxon>Nectriaceae</taxon>
        <taxon>Fusarium</taxon>
    </lineage>
</organism>
<dbReference type="AlphaFoldDB" id="I1RW31"/>
<evidence type="ECO:0000313" key="4">
    <source>
        <dbReference type="Proteomes" id="UP000070720"/>
    </source>
</evidence>
<name>I1RW31_GIBZE</name>
<evidence type="ECO:0000313" key="2">
    <source>
        <dbReference type="EMBL" id="CEF76841.1"/>
    </source>
</evidence>
<reference evidence="3" key="5">
    <citation type="submission" date="2017-01" db="UniProtKB">
        <authorList>
            <consortium name="EnsemblFungi"/>
        </authorList>
    </citation>
    <scope>IDENTIFICATION</scope>
    <source>
        <strain evidence="3">PH-1 / ATCC MYA-4620 / FGSC 9075 / NRRL 31084</strain>
    </source>
</reference>
<keyword evidence="4" id="KW-1185">Reference proteome</keyword>
<feature type="transmembrane region" description="Helical" evidence="1">
    <location>
        <begin position="30"/>
        <end position="51"/>
    </location>
</feature>
<evidence type="ECO:0000256" key="1">
    <source>
        <dbReference type="SAM" id="Phobius"/>
    </source>
</evidence>
<keyword evidence="1" id="KW-0472">Membrane</keyword>
<feature type="transmembrane region" description="Helical" evidence="1">
    <location>
        <begin position="72"/>
        <end position="92"/>
    </location>
</feature>
<reference evidence="3 4" key="1">
    <citation type="journal article" date="2007" name="Science">
        <title>The Fusarium graminearum genome reveals a link between localized polymorphism and pathogen specialization.</title>
        <authorList>
            <person name="Cuomo C.A."/>
            <person name="Gueldener U."/>
            <person name="Xu J.-R."/>
            <person name="Trail F."/>
            <person name="Turgeon B.G."/>
            <person name="Di Pietro A."/>
            <person name="Walton J.D."/>
            <person name="Ma L.-J."/>
            <person name="Baker S.E."/>
            <person name="Rep M."/>
            <person name="Adam G."/>
            <person name="Antoniw J."/>
            <person name="Baldwin T."/>
            <person name="Calvo S.E."/>
            <person name="Chang Y.-L."/>
            <person name="DeCaprio D."/>
            <person name="Gale L.R."/>
            <person name="Gnerre S."/>
            <person name="Goswami R.S."/>
            <person name="Hammond-Kosack K."/>
            <person name="Harris L.J."/>
            <person name="Hilburn K."/>
            <person name="Kennell J.C."/>
            <person name="Kroken S."/>
            <person name="Magnuson J.K."/>
            <person name="Mannhaupt G."/>
            <person name="Mauceli E.W."/>
            <person name="Mewes H.-W."/>
            <person name="Mitterbauer R."/>
            <person name="Muehlbauer G."/>
            <person name="Muensterkoetter M."/>
            <person name="Nelson D."/>
            <person name="O'Donnell K."/>
            <person name="Ouellet T."/>
            <person name="Qi W."/>
            <person name="Quesneville H."/>
            <person name="Roncero M.I.G."/>
            <person name="Seong K.-Y."/>
            <person name="Tetko I.V."/>
            <person name="Urban M."/>
            <person name="Waalwijk C."/>
            <person name="Ward T.J."/>
            <person name="Yao J."/>
            <person name="Birren B.W."/>
            <person name="Kistler H.C."/>
        </authorList>
    </citation>
    <scope>NUCLEOTIDE SEQUENCE [LARGE SCALE GENOMIC DNA]</scope>
    <source>
        <strain evidence="4">ATCC MYA-4620 / CBS 123657 / FGSC 9075 / NRRL 31084 / PH-1</strain>
        <strain evidence="3">PH-1 / ATCC MYA-4620 / FGSC 9075 / NRRL 31084</strain>
    </source>
</reference>
<dbReference type="Proteomes" id="UP000070720">
    <property type="component" value="Chromosome 2"/>
</dbReference>
<feature type="transmembrane region" description="Helical" evidence="1">
    <location>
        <begin position="139"/>
        <end position="157"/>
    </location>
</feature>
<feature type="transmembrane region" description="Helical" evidence="1">
    <location>
        <begin position="249"/>
        <end position="270"/>
    </location>
</feature>
<accession>I1RW31</accession>
<evidence type="ECO:0000313" key="3">
    <source>
        <dbReference type="EnsemblFungi" id="CEF76841"/>
    </source>
</evidence>
<feature type="transmembrane region" description="Helical" evidence="1">
    <location>
        <begin position="197"/>
        <end position="220"/>
    </location>
</feature>
<sequence>MDFESLSTVTPGMPGRSAIMEAASLDPFSVLRLAVHFSMLIVLPHYMFTHLHIGPRLHHKGHQVTVRGEIKAIRMVTMIMWAAVAFVWVASMAHFGLDPQAQKWLLLLLVLFNGLVFTAFIPPLPYCRGLQRKFKSKPLLFFLFFFSSFYFTAPQAHSNMSNTTIMFNNSTTLPPPPFPRFPDFLSVTEFSEFKRSIFNFVVLGITVATGVAIFGLIWAVSRKLDNPRTFYGVPDVEVSKPVKSYRRTLTCNILVLGGLQLSFMFCSSAIRSLKRKEGNITPGAPQAFMCYIVLFITITAQTLNLWRVYKRYEPPMDEAIELGNYALADAQEHRVEPADAQECRVEQEANPAPPYAAYLNRPL</sequence>
<dbReference type="VEuPathDB" id="FungiDB:FGRAMPH1_01G10077"/>
<gene>
    <name evidence="3" type="primary">FG08484.1</name>
    <name evidence="2" type="ORF">FGRAMPH1_01T10077</name>
</gene>
<protein>
    <submittedName>
        <fullName evidence="2">Chromosome 2, complete genome</fullName>
    </submittedName>
</protein>
<reference evidence="2 4" key="4">
    <citation type="journal article" date="2015" name="BMC Genomics">
        <title>The completed genome sequence of the pathogenic ascomycete fungus Fusarium graminearum.</title>
        <authorList>
            <person name="King R."/>
            <person name="Urban M."/>
            <person name="Hammond-Kosack M.C."/>
            <person name="Hassani-Pak K."/>
            <person name="Hammond-Kosack K.E."/>
        </authorList>
    </citation>
    <scope>NUCLEOTIDE SEQUENCE [LARGE SCALE GENOMIC DNA]</scope>
    <source>
        <strain evidence="4">ATCC MYA-4620 / CBS 123657 / FGSC 9075 / NRRL 31084 / PH-1</strain>
        <strain evidence="2">PH-1</strain>
    </source>
</reference>